<comment type="caution">
    <text evidence="2">The sequence shown here is derived from an EMBL/GenBank/DDBJ whole genome shotgun (WGS) entry which is preliminary data.</text>
</comment>
<dbReference type="AlphaFoldDB" id="A0A560BND3"/>
<accession>A0A560BND3</accession>
<organism evidence="2 3">
    <name type="scientific">Azospirillum brasilense</name>
    <dbReference type="NCBI Taxonomy" id="192"/>
    <lineage>
        <taxon>Bacteria</taxon>
        <taxon>Pseudomonadati</taxon>
        <taxon>Pseudomonadota</taxon>
        <taxon>Alphaproteobacteria</taxon>
        <taxon>Rhodospirillales</taxon>
        <taxon>Azospirillaceae</taxon>
        <taxon>Azospirillum</taxon>
    </lineage>
</organism>
<dbReference type="EMBL" id="VITF01000001">
    <property type="protein sequence ID" value="TWA74130.1"/>
    <property type="molecule type" value="Genomic_DNA"/>
</dbReference>
<sequence length="98" mass="10852">MARPKPKFTFSPRLMTALDVATYLNRSEQWFAHKRPQMEVAGFPRPDPLLGLYDQRAVDLWLDRRSGLVAASPANDSAPGPANDAPAVDPFKAAFGKR</sequence>
<evidence type="ECO:0000313" key="2">
    <source>
        <dbReference type="EMBL" id="TWA74130.1"/>
    </source>
</evidence>
<dbReference type="RefSeq" id="WP_145671782.1">
    <property type="nucleotide sequence ID" value="NZ_VITF01000001.1"/>
</dbReference>
<proteinExistence type="predicted"/>
<reference evidence="2 3" key="1">
    <citation type="submission" date="2019-06" db="EMBL/GenBank/DDBJ databases">
        <title>Genomic Encyclopedia of Type Strains, Phase IV (KMG-V): Genome sequencing to study the core and pangenomes of soil and plant-associated prokaryotes.</title>
        <authorList>
            <person name="Whitman W."/>
        </authorList>
    </citation>
    <scope>NUCLEOTIDE SEQUENCE [LARGE SCALE GENOMIC DNA]</scope>
    <source>
        <strain evidence="2 3">BR 11796</strain>
    </source>
</reference>
<evidence type="ECO:0000256" key="1">
    <source>
        <dbReference type="SAM" id="MobiDB-lite"/>
    </source>
</evidence>
<feature type="region of interest" description="Disordered" evidence="1">
    <location>
        <begin position="71"/>
        <end position="98"/>
    </location>
</feature>
<gene>
    <name evidence="2" type="ORF">FBZ82_101145</name>
</gene>
<protein>
    <submittedName>
        <fullName evidence="2">Uncharacterized protein</fullName>
    </submittedName>
</protein>
<evidence type="ECO:0000313" key="3">
    <source>
        <dbReference type="Proteomes" id="UP000316083"/>
    </source>
</evidence>
<name>A0A560BND3_AZOBR</name>
<dbReference type="Proteomes" id="UP000316083">
    <property type="component" value="Unassembled WGS sequence"/>
</dbReference>